<proteinExistence type="predicted"/>
<dbReference type="Pfam" id="PF14065">
    <property type="entry name" value="Pvc16_N"/>
    <property type="match status" value="1"/>
</dbReference>
<comment type="caution">
    <text evidence="2">The sequence shown here is derived from an EMBL/GenBank/DDBJ whole genome shotgun (WGS) entry which is preliminary data.</text>
</comment>
<dbReference type="EMBL" id="JADOES010000030">
    <property type="protein sequence ID" value="MBT9316656.1"/>
    <property type="molecule type" value="Genomic_DNA"/>
</dbReference>
<evidence type="ECO:0000313" key="2">
    <source>
        <dbReference type="EMBL" id="MBT9316656.1"/>
    </source>
</evidence>
<sequence length="424" mass="46747">MSNHLAIATVTATLQKTLQATVQTQVEGARITTVSPSEIGKGTPETGVNIFMYQVITNPALHNMDATLARSRGNPVKRQAALDLYYMLSFYGNNNELVPQRLLGSAVRTLNDKRVISQDMIRAACTDSTFSFLADSNLANQVQHINLLPLDLNLEDLSKTWSVFFQTPYVLSVAYKCLVVLVAGDDPFKRALPVREARSGGISPFPNQPQVEKIMAQAGRYEPILVDSTLLIKGKHLKGDRFTQVRIGGVEVLPTEVRDTEIKLDLSTLPDYALRAGVQSLQVIHPHSLTEVDRSHGRRGAESAGAPFVLRPRVMSVSVENLEETDNDTRDAVLKIQLNLTVGHAQTVVLALNEYATDTPTSYMFDIPQRDSDSNQVSIPVQDVKPGEYLVRLLIDSAESQLEVDTEPDSPTKDWYIGPKALIL</sequence>
<evidence type="ECO:0000313" key="3">
    <source>
        <dbReference type="Proteomes" id="UP000717364"/>
    </source>
</evidence>
<organism evidence="2 3">
    <name type="scientific">Leptothoe spongobia TAU-MAC 1115</name>
    <dbReference type="NCBI Taxonomy" id="1967444"/>
    <lineage>
        <taxon>Bacteria</taxon>
        <taxon>Bacillati</taxon>
        <taxon>Cyanobacteriota</taxon>
        <taxon>Cyanophyceae</taxon>
        <taxon>Nodosilineales</taxon>
        <taxon>Cymatolegaceae</taxon>
        <taxon>Leptothoe</taxon>
        <taxon>Leptothoe spongobia</taxon>
    </lineage>
</organism>
<dbReference type="Proteomes" id="UP000717364">
    <property type="component" value="Unassembled WGS sequence"/>
</dbReference>
<dbReference type="InterPro" id="IPR025351">
    <property type="entry name" value="Pvc16_N"/>
</dbReference>
<feature type="domain" description="Pvc16 N-terminal" evidence="1">
    <location>
        <begin position="9"/>
        <end position="196"/>
    </location>
</feature>
<dbReference type="AlphaFoldDB" id="A0A947DIL7"/>
<reference evidence="2" key="2">
    <citation type="journal article" date="2021" name="Mar. Drugs">
        <title>Genome Reduction and Secondary Metabolism of the Marine Sponge-Associated Cyanobacterium Leptothoe.</title>
        <authorList>
            <person name="Konstantinou D."/>
            <person name="Popin R.V."/>
            <person name="Fewer D.P."/>
            <person name="Sivonen K."/>
            <person name="Gkelis S."/>
        </authorList>
    </citation>
    <scope>NUCLEOTIDE SEQUENCE</scope>
    <source>
        <strain evidence="2">TAU-MAC 1115</strain>
    </source>
</reference>
<evidence type="ECO:0000259" key="1">
    <source>
        <dbReference type="Pfam" id="PF14065"/>
    </source>
</evidence>
<gene>
    <name evidence="2" type="ORF">IXB50_14605</name>
</gene>
<name>A0A947DIL7_9CYAN</name>
<accession>A0A947DIL7</accession>
<dbReference type="RefSeq" id="WP_215609721.1">
    <property type="nucleotide sequence ID" value="NZ_JADOES010000030.1"/>
</dbReference>
<keyword evidence="3" id="KW-1185">Reference proteome</keyword>
<reference evidence="2" key="1">
    <citation type="submission" date="2020-11" db="EMBL/GenBank/DDBJ databases">
        <authorList>
            <person name="Konstantinou D."/>
            <person name="Gkelis S."/>
            <person name="Popin R."/>
            <person name="Fewer D."/>
            <person name="Sivonen K."/>
        </authorList>
    </citation>
    <scope>NUCLEOTIDE SEQUENCE</scope>
    <source>
        <strain evidence="2">TAU-MAC 1115</strain>
    </source>
</reference>
<protein>
    <submittedName>
        <fullName evidence="2">DUF4255 domain-containing protein</fullName>
    </submittedName>
</protein>